<evidence type="ECO:0008006" key="3">
    <source>
        <dbReference type="Google" id="ProtNLM"/>
    </source>
</evidence>
<dbReference type="Proteomes" id="UP000179524">
    <property type="component" value="Unassembled WGS sequence"/>
</dbReference>
<organism evidence="1 2">
    <name type="scientific">Anaerobacillus alkalilacustris</name>
    <dbReference type="NCBI Taxonomy" id="393763"/>
    <lineage>
        <taxon>Bacteria</taxon>
        <taxon>Bacillati</taxon>
        <taxon>Bacillota</taxon>
        <taxon>Bacilli</taxon>
        <taxon>Bacillales</taxon>
        <taxon>Bacillaceae</taxon>
        <taxon>Anaerobacillus</taxon>
    </lineage>
</organism>
<comment type="caution">
    <text evidence="1">The sequence shown here is derived from an EMBL/GenBank/DDBJ whole genome shotgun (WGS) entry which is preliminary data.</text>
</comment>
<dbReference type="EMBL" id="MLQR01000016">
    <property type="protein sequence ID" value="OIJ14770.1"/>
    <property type="molecule type" value="Genomic_DNA"/>
</dbReference>
<reference evidence="1 2" key="1">
    <citation type="submission" date="2016-10" db="EMBL/GenBank/DDBJ databases">
        <title>Draft genome sequences of four alkaliphilic bacteria belonging to the Anaerobacillus genus.</title>
        <authorList>
            <person name="Bassil N.M."/>
            <person name="Lloyd J.R."/>
        </authorList>
    </citation>
    <scope>NUCLEOTIDE SEQUENCE [LARGE SCALE GENOMIC DNA]</scope>
    <source>
        <strain evidence="1 2">DSM 18345</strain>
    </source>
</reference>
<accession>A0A1S2LRD7</accession>
<keyword evidence="2" id="KW-1185">Reference proteome</keyword>
<sequence length="333" mass="40087">MSSKLDDDNLLKAIKEKVQKGNLHNISRTEFYEQFYSENKEIIWGYLASSVSRNAGWNMTDLEGDLFKDLLPKAYRELLYLTYERANWLIFLDAFPQLLLYKASKQKGRPLFYLLKYFHVSNFMEKEWNRFWLERDIWRLCTALIINEQHVIQKPVIEDPFFHDKIFGSLPFVIEDRMHFSTVIFPTLEGKLYGYSVHGFKKVQKRIELGKRLAWILFFSNERNQIRDFASKVEHTGSRYDYEQFVSRIKGKRTPNLKDTFPIIAHHRRPSSDWYIQKDTRTINLYFQKTKVIEKYDLSKWYYKKQSQLEVALKIEQKLLNMLPLLKGNRYLK</sequence>
<dbReference type="AlphaFoldDB" id="A0A1S2LRD7"/>
<dbReference type="InterPro" id="IPR019658">
    <property type="entry name" value="DUF2515"/>
</dbReference>
<protein>
    <recommendedName>
        <fullName evidence="3">DUF2515 domain-containing protein</fullName>
    </recommendedName>
</protein>
<evidence type="ECO:0000313" key="1">
    <source>
        <dbReference type="EMBL" id="OIJ14770.1"/>
    </source>
</evidence>
<gene>
    <name evidence="1" type="ORF">BKP37_07255</name>
</gene>
<evidence type="ECO:0000313" key="2">
    <source>
        <dbReference type="Proteomes" id="UP000179524"/>
    </source>
</evidence>
<name>A0A1S2LRD7_9BACI</name>
<proteinExistence type="predicted"/>
<dbReference type="Pfam" id="PF10720">
    <property type="entry name" value="DUF2515"/>
    <property type="match status" value="1"/>
</dbReference>
<dbReference type="OrthoDB" id="2690514at2"/>
<dbReference type="RefSeq" id="WP_071308937.1">
    <property type="nucleotide sequence ID" value="NZ_MLQR01000016.1"/>
</dbReference>